<evidence type="ECO:0000256" key="3">
    <source>
        <dbReference type="ARBA" id="ARBA00022989"/>
    </source>
</evidence>
<dbReference type="Pfam" id="PF01825">
    <property type="entry name" value="GPS"/>
    <property type="match status" value="1"/>
</dbReference>
<evidence type="ECO:0000256" key="5">
    <source>
        <dbReference type="SAM" id="Phobius"/>
    </source>
</evidence>
<dbReference type="InterPro" id="IPR046338">
    <property type="entry name" value="GAIN_dom_sf"/>
</dbReference>
<protein>
    <submittedName>
        <fullName evidence="6">Uncharacterized protein</fullName>
    </submittedName>
</protein>
<keyword evidence="4 5" id="KW-0472">Membrane</keyword>
<feature type="transmembrane region" description="Helical" evidence="5">
    <location>
        <begin position="216"/>
        <end position="235"/>
    </location>
</feature>
<accession>X6MFE7</accession>
<dbReference type="Gene3D" id="2.60.220.50">
    <property type="match status" value="1"/>
</dbReference>
<dbReference type="Proteomes" id="UP000023152">
    <property type="component" value="Unassembled WGS sequence"/>
</dbReference>
<evidence type="ECO:0000256" key="4">
    <source>
        <dbReference type="ARBA" id="ARBA00023136"/>
    </source>
</evidence>
<dbReference type="GO" id="GO:0016020">
    <property type="term" value="C:membrane"/>
    <property type="evidence" value="ECO:0007669"/>
    <property type="project" value="UniProtKB-SubCell"/>
</dbReference>
<comment type="subcellular location">
    <subcellularLocation>
        <location evidence="1">Membrane</location>
    </subcellularLocation>
</comment>
<feature type="transmembrane region" description="Helical" evidence="5">
    <location>
        <begin position="173"/>
        <end position="195"/>
    </location>
</feature>
<evidence type="ECO:0000313" key="7">
    <source>
        <dbReference type="Proteomes" id="UP000023152"/>
    </source>
</evidence>
<keyword evidence="3 5" id="KW-1133">Transmembrane helix</keyword>
<sequence>MSETENSLSIENVNITFPVNFKEALLAQAAHSARDVAIDSLKLWAHYKNNSVFHMCLFPSLDRKICPMTTTIVDLSVANWNVSGLDGEHQITLSFAKEGLVESSVAATVSQSHPTNCYQCAWYDRLSSMWRYDGCHTYTSSDGQSYECSCNLLTYFTIANAQCKSWYWSQSQIIAGICLSIFICTLFAMLGLAWWHYGLQWSWVRIRIRIHRSLYIYMYIYVYIYVYVPFFFFLLKFDVSFFVTVVVGMKN</sequence>
<dbReference type="AlphaFoldDB" id="X6MFE7"/>
<gene>
    <name evidence="6" type="ORF">RFI_24753</name>
</gene>
<keyword evidence="7" id="KW-1185">Reference proteome</keyword>
<keyword evidence="2 5" id="KW-0812">Transmembrane</keyword>
<reference evidence="6 7" key="1">
    <citation type="journal article" date="2013" name="Curr. Biol.">
        <title>The Genome of the Foraminiferan Reticulomyxa filosa.</title>
        <authorList>
            <person name="Glockner G."/>
            <person name="Hulsmann N."/>
            <person name="Schleicher M."/>
            <person name="Noegel A.A."/>
            <person name="Eichinger L."/>
            <person name="Gallinger C."/>
            <person name="Pawlowski J."/>
            <person name="Sierra R."/>
            <person name="Euteneuer U."/>
            <person name="Pillet L."/>
            <person name="Moustafa A."/>
            <person name="Platzer M."/>
            <person name="Groth M."/>
            <person name="Szafranski K."/>
            <person name="Schliwa M."/>
        </authorList>
    </citation>
    <scope>NUCLEOTIDE SEQUENCE [LARGE SCALE GENOMIC DNA]</scope>
</reference>
<organism evidence="6 7">
    <name type="scientific">Reticulomyxa filosa</name>
    <dbReference type="NCBI Taxonomy" id="46433"/>
    <lineage>
        <taxon>Eukaryota</taxon>
        <taxon>Sar</taxon>
        <taxon>Rhizaria</taxon>
        <taxon>Retaria</taxon>
        <taxon>Foraminifera</taxon>
        <taxon>Monothalamids</taxon>
        <taxon>Reticulomyxidae</taxon>
        <taxon>Reticulomyxa</taxon>
    </lineage>
</organism>
<dbReference type="EMBL" id="ASPP01021245">
    <property type="protein sequence ID" value="ETO12624.1"/>
    <property type="molecule type" value="Genomic_DNA"/>
</dbReference>
<comment type="caution">
    <text evidence="6">The sequence shown here is derived from an EMBL/GenBank/DDBJ whole genome shotgun (WGS) entry which is preliminary data.</text>
</comment>
<evidence type="ECO:0000256" key="2">
    <source>
        <dbReference type="ARBA" id="ARBA00022692"/>
    </source>
</evidence>
<name>X6MFE7_RETFI</name>
<evidence type="ECO:0000313" key="6">
    <source>
        <dbReference type="EMBL" id="ETO12624.1"/>
    </source>
</evidence>
<dbReference type="InterPro" id="IPR000203">
    <property type="entry name" value="GPS"/>
</dbReference>
<proteinExistence type="predicted"/>
<evidence type="ECO:0000256" key="1">
    <source>
        <dbReference type="ARBA" id="ARBA00004370"/>
    </source>
</evidence>